<organism evidence="1 2">
    <name type="scientific">Dendrobium thyrsiflorum</name>
    <name type="common">Pinecone-like raceme dendrobium</name>
    <name type="synonym">Orchid</name>
    <dbReference type="NCBI Taxonomy" id="117978"/>
    <lineage>
        <taxon>Eukaryota</taxon>
        <taxon>Viridiplantae</taxon>
        <taxon>Streptophyta</taxon>
        <taxon>Embryophyta</taxon>
        <taxon>Tracheophyta</taxon>
        <taxon>Spermatophyta</taxon>
        <taxon>Magnoliopsida</taxon>
        <taxon>Liliopsida</taxon>
        <taxon>Asparagales</taxon>
        <taxon>Orchidaceae</taxon>
        <taxon>Epidendroideae</taxon>
        <taxon>Malaxideae</taxon>
        <taxon>Dendrobiinae</taxon>
        <taxon>Dendrobium</taxon>
    </lineage>
</organism>
<name>A0ABD0U282_DENTH</name>
<evidence type="ECO:0000313" key="2">
    <source>
        <dbReference type="Proteomes" id="UP001552299"/>
    </source>
</evidence>
<gene>
    <name evidence="1" type="ORF">M5K25_024557</name>
</gene>
<sequence>MEKMRNVRQIKSTKVHAQVFCFSQLGGPVAPFCCIPLLCRGEACSIGLVVFVFSRRAASGVSF</sequence>
<dbReference type="Proteomes" id="UP001552299">
    <property type="component" value="Unassembled WGS sequence"/>
</dbReference>
<evidence type="ECO:0000313" key="1">
    <source>
        <dbReference type="EMBL" id="KAL0906094.1"/>
    </source>
</evidence>
<keyword evidence="2" id="KW-1185">Reference proteome</keyword>
<dbReference type="AlphaFoldDB" id="A0ABD0U282"/>
<protein>
    <submittedName>
        <fullName evidence="1">Uncharacterized protein</fullName>
    </submittedName>
</protein>
<comment type="caution">
    <text evidence="1">The sequence shown here is derived from an EMBL/GenBank/DDBJ whole genome shotgun (WGS) entry which is preliminary data.</text>
</comment>
<proteinExistence type="predicted"/>
<accession>A0ABD0U282</accession>
<dbReference type="EMBL" id="JANQDX010000018">
    <property type="protein sequence ID" value="KAL0906094.1"/>
    <property type="molecule type" value="Genomic_DNA"/>
</dbReference>
<reference evidence="1 2" key="1">
    <citation type="journal article" date="2024" name="Plant Biotechnol. J.">
        <title>Dendrobium thyrsiflorum genome and its molecular insights into genes involved in important horticultural traits.</title>
        <authorList>
            <person name="Chen B."/>
            <person name="Wang J.Y."/>
            <person name="Zheng P.J."/>
            <person name="Li K.L."/>
            <person name="Liang Y.M."/>
            <person name="Chen X.F."/>
            <person name="Zhang C."/>
            <person name="Zhao X."/>
            <person name="He X."/>
            <person name="Zhang G.Q."/>
            <person name="Liu Z.J."/>
            <person name="Xu Q."/>
        </authorList>
    </citation>
    <scope>NUCLEOTIDE SEQUENCE [LARGE SCALE GENOMIC DNA]</scope>
    <source>
        <strain evidence="1">GZMU011</strain>
    </source>
</reference>